<sequence>MDDKVSSAGAHVETDNERKTQTPEKAMTDGANLSGVMQMSKPDPWSAGYLRLYGMCLLIYLCSTMNGYDGSLMGSINAMPSYTKYYNLPAEGNSSTGIVFAIFQIGQMVGALFAWVADWQGRRWPIFIGCIGVCVGSVITATAPTLGAFIGGRFILSFFSTIATITAPLYLIEIAPPQYRGTVAGSYNTLYYLGSIIATCAVYGSNLHLTGTATFRVALWCQIICPGLVALGIWFCPESPRWLVGKDRPDEARQIVAQLHANGDINHPLVHLEMAEMTEGIRQSGLLSWRTFFDLRILFKSRSRRYRMMLNISFSWFGQFSGNNIASYYLPYLVANVGITNTNTQLLLNIIYAITGWIPAMIGARLHDVVGRRKMLMGVTLGMAVCLAITAATAADYVHTGSKASSSASIAFIYIFGATFALAFTSMQPIYPGEVLSNEMRAKGMGVFSLTSGCAGFVNTFAAPIALRNIKYWFYVFFVFWDLFEFVFIYLFYVETKGRTLEELDFIFEQKNPAKASTKKIDARTSSISGHVDTKEALQNA</sequence>
<feature type="transmembrane region" description="Helical" evidence="9">
    <location>
        <begin position="472"/>
        <end position="493"/>
    </location>
</feature>
<comment type="similarity">
    <text evidence="2 7">Belongs to the major facilitator superfamily. Sugar transporter (TC 2.A.1.1) family.</text>
</comment>
<dbReference type="FunFam" id="1.20.1250.20:FF:000134">
    <property type="entry name" value="MFS sugar transporter protein"/>
    <property type="match status" value="1"/>
</dbReference>
<dbReference type="AlphaFoldDB" id="A0A0N1NZT7"/>
<evidence type="ECO:0000256" key="4">
    <source>
        <dbReference type="ARBA" id="ARBA00022692"/>
    </source>
</evidence>
<feature type="transmembrane region" description="Helical" evidence="9">
    <location>
        <begin position="150"/>
        <end position="172"/>
    </location>
</feature>
<evidence type="ECO:0000256" key="9">
    <source>
        <dbReference type="SAM" id="Phobius"/>
    </source>
</evidence>
<feature type="compositionally biased region" description="Basic and acidic residues" evidence="8">
    <location>
        <begin position="12"/>
        <end position="22"/>
    </location>
</feature>
<dbReference type="Gene3D" id="1.20.1250.20">
    <property type="entry name" value="MFS general substrate transporter like domains"/>
    <property type="match status" value="1"/>
</dbReference>
<keyword evidence="5 9" id="KW-1133">Transmembrane helix</keyword>
<evidence type="ECO:0000256" key="6">
    <source>
        <dbReference type="ARBA" id="ARBA00023136"/>
    </source>
</evidence>
<dbReference type="SUPFAM" id="SSF103473">
    <property type="entry name" value="MFS general substrate transporter"/>
    <property type="match status" value="1"/>
</dbReference>
<keyword evidence="3 7" id="KW-0813">Transport</keyword>
<feature type="region of interest" description="Disordered" evidence="8">
    <location>
        <begin position="1"/>
        <end position="26"/>
    </location>
</feature>
<dbReference type="RefSeq" id="XP_018000830.1">
    <property type="nucleotide sequence ID" value="XM_018139657.1"/>
</dbReference>
<keyword evidence="4 9" id="KW-0812">Transmembrane</keyword>
<keyword evidence="6 9" id="KW-0472">Membrane</keyword>
<reference evidence="11 12" key="1">
    <citation type="submission" date="2015-06" db="EMBL/GenBank/DDBJ databases">
        <title>Draft genome of the ant-associated black yeast Phialophora attae CBS 131958.</title>
        <authorList>
            <person name="Moreno L.F."/>
            <person name="Stielow B.J."/>
            <person name="de Hoog S."/>
            <person name="Vicente V.A."/>
            <person name="Weiss V.A."/>
            <person name="de Vries M."/>
            <person name="Cruz L.M."/>
            <person name="Souza E.M."/>
        </authorList>
    </citation>
    <scope>NUCLEOTIDE SEQUENCE [LARGE SCALE GENOMIC DNA]</scope>
    <source>
        <strain evidence="11 12">CBS 131958</strain>
    </source>
</reference>
<feature type="transmembrane region" description="Helical" evidence="9">
    <location>
        <begin position="124"/>
        <end position="144"/>
    </location>
</feature>
<dbReference type="NCBIfam" id="TIGR00879">
    <property type="entry name" value="SP"/>
    <property type="match status" value="1"/>
</dbReference>
<evidence type="ECO:0000259" key="10">
    <source>
        <dbReference type="PROSITE" id="PS50850"/>
    </source>
</evidence>
<feature type="domain" description="Major facilitator superfamily (MFS) profile" evidence="10">
    <location>
        <begin position="55"/>
        <end position="497"/>
    </location>
</feature>
<feature type="transmembrane region" description="Helical" evidence="9">
    <location>
        <begin position="217"/>
        <end position="236"/>
    </location>
</feature>
<evidence type="ECO:0000313" key="12">
    <source>
        <dbReference type="Proteomes" id="UP000038010"/>
    </source>
</evidence>
<dbReference type="InterPro" id="IPR050360">
    <property type="entry name" value="MFS_Sugar_Transporters"/>
</dbReference>
<feature type="transmembrane region" description="Helical" evidence="9">
    <location>
        <begin position="97"/>
        <end position="117"/>
    </location>
</feature>
<comment type="caution">
    <text evidence="11">The sequence shown here is derived from an EMBL/GenBank/DDBJ whole genome shotgun (WGS) entry which is preliminary data.</text>
</comment>
<gene>
    <name evidence="11" type="ORF">AB675_10859</name>
</gene>
<dbReference type="InterPro" id="IPR036259">
    <property type="entry name" value="MFS_trans_sf"/>
</dbReference>
<keyword evidence="12" id="KW-1185">Reference proteome</keyword>
<feature type="transmembrane region" description="Helical" evidence="9">
    <location>
        <begin position="184"/>
        <end position="205"/>
    </location>
</feature>
<dbReference type="GeneID" id="28731537"/>
<dbReference type="InterPro" id="IPR005828">
    <property type="entry name" value="MFS_sugar_transport-like"/>
</dbReference>
<protein>
    <submittedName>
        <fullName evidence="11">Lactose permease</fullName>
    </submittedName>
</protein>
<dbReference type="Proteomes" id="UP000038010">
    <property type="component" value="Unassembled WGS sequence"/>
</dbReference>
<dbReference type="EMBL" id="LFJN01000011">
    <property type="protein sequence ID" value="KPI40867.1"/>
    <property type="molecule type" value="Genomic_DNA"/>
</dbReference>
<feature type="transmembrane region" description="Helical" evidence="9">
    <location>
        <begin position="49"/>
        <end position="68"/>
    </location>
</feature>
<dbReference type="InterPro" id="IPR020846">
    <property type="entry name" value="MFS_dom"/>
</dbReference>
<evidence type="ECO:0000256" key="7">
    <source>
        <dbReference type="RuleBase" id="RU003346"/>
    </source>
</evidence>
<dbReference type="GO" id="GO:0005351">
    <property type="term" value="F:carbohydrate:proton symporter activity"/>
    <property type="evidence" value="ECO:0007669"/>
    <property type="project" value="TreeGrafter"/>
</dbReference>
<comment type="subcellular location">
    <subcellularLocation>
        <location evidence="1">Membrane</location>
        <topology evidence="1">Multi-pass membrane protein</topology>
    </subcellularLocation>
</comment>
<evidence type="ECO:0000256" key="5">
    <source>
        <dbReference type="ARBA" id="ARBA00022989"/>
    </source>
</evidence>
<evidence type="ECO:0000256" key="2">
    <source>
        <dbReference type="ARBA" id="ARBA00010992"/>
    </source>
</evidence>
<dbReference type="PROSITE" id="PS50850">
    <property type="entry name" value="MFS"/>
    <property type="match status" value="1"/>
</dbReference>
<evidence type="ECO:0000313" key="11">
    <source>
        <dbReference type="EMBL" id="KPI40867.1"/>
    </source>
</evidence>
<feature type="transmembrane region" description="Helical" evidence="9">
    <location>
        <begin position="308"/>
        <end position="326"/>
    </location>
</feature>
<accession>A0A0N1NZT7</accession>
<evidence type="ECO:0000256" key="8">
    <source>
        <dbReference type="SAM" id="MobiDB-lite"/>
    </source>
</evidence>
<evidence type="ECO:0000256" key="1">
    <source>
        <dbReference type="ARBA" id="ARBA00004141"/>
    </source>
</evidence>
<dbReference type="GO" id="GO:0016020">
    <property type="term" value="C:membrane"/>
    <property type="evidence" value="ECO:0007669"/>
    <property type="project" value="UniProtKB-SubCell"/>
</dbReference>
<dbReference type="PANTHER" id="PTHR48022">
    <property type="entry name" value="PLASTIDIC GLUCOSE TRANSPORTER 4"/>
    <property type="match status" value="1"/>
</dbReference>
<dbReference type="PANTHER" id="PTHR48022:SF70">
    <property type="entry name" value="MONOSACCHARIDE TRANSPORTER, PUTATIVE (AFU_ORTHOLOGUE AFUA_5G14540)-RELATED"/>
    <property type="match status" value="1"/>
</dbReference>
<dbReference type="InterPro" id="IPR003663">
    <property type="entry name" value="Sugar/inositol_transpt"/>
</dbReference>
<evidence type="ECO:0000256" key="3">
    <source>
        <dbReference type="ARBA" id="ARBA00022448"/>
    </source>
</evidence>
<dbReference type="VEuPathDB" id="FungiDB:AB675_10859"/>
<dbReference type="OrthoDB" id="6133115at2759"/>
<feature type="transmembrane region" description="Helical" evidence="9">
    <location>
        <begin position="404"/>
        <end position="424"/>
    </location>
</feature>
<feature type="transmembrane region" description="Helical" evidence="9">
    <location>
        <begin position="445"/>
        <end position="466"/>
    </location>
</feature>
<feature type="transmembrane region" description="Helical" evidence="9">
    <location>
        <begin position="376"/>
        <end position="398"/>
    </location>
</feature>
<dbReference type="Pfam" id="PF00083">
    <property type="entry name" value="Sugar_tr"/>
    <property type="match status" value="1"/>
</dbReference>
<name>A0A0N1NZT7_9EURO</name>
<feature type="transmembrane region" description="Helical" evidence="9">
    <location>
        <begin position="346"/>
        <end position="364"/>
    </location>
</feature>
<proteinExistence type="inferred from homology"/>
<organism evidence="11 12">
    <name type="scientific">Cyphellophora attinorum</name>
    <dbReference type="NCBI Taxonomy" id="1664694"/>
    <lineage>
        <taxon>Eukaryota</taxon>
        <taxon>Fungi</taxon>
        <taxon>Dikarya</taxon>
        <taxon>Ascomycota</taxon>
        <taxon>Pezizomycotina</taxon>
        <taxon>Eurotiomycetes</taxon>
        <taxon>Chaetothyriomycetidae</taxon>
        <taxon>Chaetothyriales</taxon>
        <taxon>Cyphellophoraceae</taxon>
        <taxon>Cyphellophora</taxon>
    </lineage>
</organism>